<comment type="caution">
    <text evidence="1">The sequence shown here is derived from an EMBL/GenBank/DDBJ whole genome shotgun (WGS) entry which is preliminary data.</text>
</comment>
<gene>
    <name evidence="1" type="ORF">ACJ8NA_18425</name>
</gene>
<organism evidence="1 2">
    <name type="scientific">Pseudomonas azerbaijanorientalis</name>
    <dbReference type="NCBI Taxonomy" id="2842350"/>
    <lineage>
        <taxon>Bacteria</taxon>
        <taxon>Pseudomonadati</taxon>
        <taxon>Pseudomonadota</taxon>
        <taxon>Gammaproteobacteria</taxon>
        <taxon>Pseudomonadales</taxon>
        <taxon>Pseudomonadaceae</taxon>
        <taxon>Pseudomonas</taxon>
    </lineage>
</organism>
<name>A0ABW8W5R5_9PSED</name>
<reference evidence="1 2" key="1">
    <citation type="submission" date="2024-12" db="EMBL/GenBank/DDBJ databases">
        <title>Pseudomonas species isolated from Lotus nodules promote plant growth.</title>
        <authorList>
            <person name="Yu Y.-H."/>
            <person name="Kurtenbach J."/>
            <person name="Crosbie D."/>
            <person name="Brachmann A."/>
            <person name="Marin M."/>
        </authorList>
    </citation>
    <scope>NUCLEOTIDE SEQUENCE [LARGE SCALE GENOMIC DNA]</scope>
    <source>
        <strain evidence="1 2">PLb11B</strain>
    </source>
</reference>
<dbReference type="RefSeq" id="WP_407799962.1">
    <property type="nucleotide sequence ID" value="NZ_JBJNUX010000003.1"/>
</dbReference>
<accession>A0ABW8W5R5</accession>
<keyword evidence="2" id="KW-1185">Reference proteome</keyword>
<proteinExistence type="predicted"/>
<protein>
    <submittedName>
        <fullName evidence="1">Uncharacterized protein</fullName>
    </submittedName>
</protein>
<dbReference type="Proteomes" id="UP001628646">
    <property type="component" value="Unassembled WGS sequence"/>
</dbReference>
<evidence type="ECO:0000313" key="1">
    <source>
        <dbReference type="EMBL" id="MFL9000610.1"/>
    </source>
</evidence>
<dbReference type="EMBL" id="JBJNUY010000007">
    <property type="protein sequence ID" value="MFL9000610.1"/>
    <property type="molecule type" value="Genomic_DNA"/>
</dbReference>
<evidence type="ECO:0000313" key="2">
    <source>
        <dbReference type="Proteomes" id="UP001628646"/>
    </source>
</evidence>
<sequence>MNDLSQDERLRSIFSEIEKREFAISANTGDTVKLSDNSEYFVKRKDFEETVLGYKARVVLERK</sequence>